<evidence type="ECO:0000313" key="3">
    <source>
        <dbReference type="Proteomes" id="UP000823775"/>
    </source>
</evidence>
<gene>
    <name evidence="2" type="ORF">HAX54_027921</name>
</gene>
<evidence type="ECO:0000256" key="1">
    <source>
        <dbReference type="SAM" id="MobiDB-lite"/>
    </source>
</evidence>
<evidence type="ECO:0000313" key="2">
    <source>
        <dbReference type="EMBL" id="MCE5166841.1"/>
    </source>
</evidence>
<proteinExistence type="predicted"/>
<organism evidence="2 3">
    <name type="scientific">Datura stramonium</name>
    <name type="common">Jimsonweed</name>
    <name type="synonym">Common thornapple</name>
    <dbReference type="NCBI Taxonomy" id="4076"/>
    <lineage>
        <taxon>Eukaryota</taxon>
        <taxon>Viridiplantae</taxon>
        <taxon>Streptophyta</taxon>
        <taxon>Embryophyta</taxon>
        <taxon>Tracheophyta</taxon>
        <taxon>Spermatophyta</taxon>
        <taxon>Magnoliopsida</taxon>
        <taxon>eudicotyledons</taxon>
        <taxon>Gunneridae</taxon>
        <taxon>Pentapetalae</taxon>
        <taxon>asterids</taxon>
        <taxon>lamiids</taxon>
        <taxon>Solanales</taxon>
        <taxon>Solanaceae</taxon>
        <taxon>Solanoideae</taxon>
        <taxon>Datureae</taxon>
        <taxon>Datura</taxon>
    </lineage>
</organism>
<feature type="non-terminal residue" evidence="2">
    <location>
        <position position="101"/>
    </location>
</feature>
<reference evidence="2 3" key="1">
    <citation type="journal article" date="2021" name="BMC Genomics">
        <title>Datura genome reveals duplications of psychoactive alkaloid biosynthetic genes and high mutation rate following tissue culture.</title>
        <authorList>
            <person name="Rajewski A."/>
            <person name="Carter-House D."/>
            <person name="Stajich J."/>
            <person name="Litt A."/>
        </authorList>
    </citation>
    <scope>NUCLEOTIDE SEQUENCE [LARGE SCALE GENOMIC DNA]</scope>
    <source>
        <strain evidence="2">AR-01</strain>
    </source>
</reference>
<name>A0ABS8Y583_DATST</name>
<keyword evidence="3" id="KW-1185">Reference proteome</keyword>
<feature type="non-terminal residue" evidence="2">
    <location>
        <position position="1"/>
    </location>
</feature>
<dbReference type="EMBL" id="JACEIK010034083">
    <property type="protein sequence ID" value="MCE5166841.1"/>
    <property type="molecule type" value="Genomic_DNA"/>
</dbReference>
<accession>A0ABS8Y583</accession>
<comment type="caution">
    <text evidence="2">The sequence shown here is derived from an EMBL/GenBank/DDBJ whole genome shotgun (WGS) entry which is preliminary data.</text>
</comment>
<dbReference type="Proteomes" id="UP000823775">
    <property type="component" value="Unassembled WGS sequence"/>
</dbReference>
<feature type="region of interest" description="Disordered" evidence="1">
    <location>
        <begin position="22"/>
        <end position="50"/>
    </location>
</feature>
<protein>
    <submittedName>
        <fullName evidence="2">Uncharacterized protein</fullName>
    </submittedName>
</protein>
<sequence length="101" mass="11641">KGSLFKYFQHLTVKKVLMARKFQPTRGGSQSKNERPEPTHQFQAKSSEFKEEVSSLEGLKYDSDEESGNDAMISMVEETKPIRGDIIKAKTLGFWESLRWQ</sequence>